<dbReference type="Gene3D" id="3.30.70.360">
    <property type="match status" value="1"/>
</dbReference>
<dbReference type="Pfam" id="PF07687">
    <property type="entry name" value="M20_dimer"/>
    <property type="match status" value="1"/>
</dbReference>
<comment type="cofactor">
    <cofactor evidence="1">
        <name>Zn(2+)</name>
        <dbReference type="ChEBI" id="CHEBI:29105"/>
    </cofactor>
</comment>
<sequence length="376" mass="39950">MNAKEILAQLVAIPSVVGTPNGAIVDFIRRWLGERNVSSTIIAGPEGDRFNLFATIGDPSVAGGYVLSGHTDVVPAQEATWTGDPFALKQEGERLIGRGAVDMKGFVSCMLAAVPRFLEKRLDKPLHLAFSYDEEAGCRGMPHLIERLPSLCAPPAGCIVGEPTSMRAVLRHKGKMAARLSITGRSGHSSRPELGLNAIHGMADIIACIRDEATRHTKDGPFNPMFEPSCSTLQAGVISGGSAVNIIPADCTLDMEIRAIPGVDPMSLFGPVERTAKRLVAEGGYEVETTILSNYPGLDLRDDDPLVELAESISGKPNAGAVSFGTEAGLYQQAGIPAVVCGPGDIARAHRANEFILESELAECQAVLERLAERLC</sequence>
<dbReference type="OrthoDB" id="9809784at2"/>
<gene>
    <name evidence="11" type="ORF">BB934_42120</name>
</gene>
<keyword evidence="4" id="KW-0055">Arginine biosynthesis</keyword>
<keyword evidence="7" id="KW-0378">Hydrolase</keyword>
<dbReference type="PROSITE" id="PS00759">
    <property type="entry name" value="ARGE_DAPE_CPG2_2"/>
    <property type="match status" value="1"/>
</dbReference>
<keyword evidence="6" id="KW-0479">Metal-binding</keyword>
<keyword evidence="9" id="KW-0170">Cobalt</keyword>
<feature type="domain" description="Peptidase M20 dimerisation" evidence="10">
    <location>
        <begin position="171"/>
        <end position="276"/>
    </location>
</feature>
<evidence type="ECO:0000256" key="1">
    <source>
        <dbReference type="ARBA" id="ARBA00001947"/>
    </source>
</evidence>
<accession>A0A1B2EXN9</accession>
<evidence type="ECO:0000256" key="3">
    <source>
        <dbReference type="ARBA" id="ARBA00022490"/>
    </source>
</evidence>
<dbReference type="CDD" id="cd03894">
    <property type="entry name" value="M20_ArgE"/>
    <property type="match status" value="1"/>
</dbReference>
<dbReference type="InterPro" id="IPR050072">
    <property type="entry name" value="Peptidase_M20A"/>
</dbReference>
<organism evidence="11">
    <name type="scientific">Microvirga ossetica</name>
    <dbReference type="NCBI Taxonomy" id="1882682"/>
    <lineage>
        <taxon>Bacteria</taxon>
        <taxon>Pseudomonadati</taxon>
        <taxon>Pseudomonadota</taxon>
        <taxon>Alphaproteobacteria</taxon>
        <taxon>Hyphomicrobiales</taxon>
        <taxon>Methylobacteriaceae</taxon>
        <taxon>Microvirga</taxon>
    </lineage>
</organism>
<dbReference type="NCBIfam" id="TIGR01892">
    <property type="entry name" value="AcOrn-deacetyl"/>
    <property type="match status" value="1"/>
</dbReference>
<dbReference type="PANTHER" id="PTHR43808">
    <property type="entry name" value="ACETYLORNITHINE DEACETYLASE"/>
    <property type="match status" value="1"/>
</dbReference>
<evidence type="ECO:0000256" key="8">
    <source>
        <dbReference type="ARBA" id="ARBA00022833"/>
    </source>
</evidence>
<dbReference type="EMBL" id="CP016619">
    <property type="protein sequence ID" value="ANY84745.1"/>
    <property type="molecule type" value="Genomic_DNA"/>
</dbReference>
<evidence type="ECO:0000256" key="6">
    <source>
        <dbReference type="ARBA" id="ARBA00022723"/>
    </source>
</evidence>
<dbReference type="InterPro" id="IPR036264">
    <property type="entry name" value="Bact_exopeptidase_dim_dom"/>
</dbReference>
<evidence type="ECO:0000256" key="9">
    <source>
        <dbReference type="ARBA" id="ARBA00023285"/>
    </source>
</evidence>
<evidence type="ECO:0000256" key="5">
    <source>
        <dbReference type="ARBA" id="ARBA00022605"/>
    </source>
</evidence>
<dbReference type="Gene3D" id="3.40.630.10">
    <property type="entry name" value="Zn peptidases"/>
    <property type="match status" value="1"/>
</dbReference>
<dbReference type="InterPro" id="IPR002933">
    <property type="entry name" value="Peptidase_M20"/>
</dbReference>
<evidence type="ECO:0000256" key="4">
    <source>
        <dbReference type="ARBA" id="ARBA00022571"/>
    </source>
</evidence>
<dbReference type="PANTHER" id="PTHR43808:SF31">
    <property type="entry name" value="N-ACETYL-L-CITRULLINE DEACETYLASE"/>
    <property type="match status" value="1"/>
</dbReference>
<protein>
    <submittedName>
        <fullName evidence="11">Acetylornithine deacetylase (ArgE)</fullName>
    </submittedName>
</protein>
<keyword evidence="8" id="KW-0862">Zinc</keyword>
<dbReference type="NCBIfam" id="NF005710">
    <property type="entry name" value="PRK07522.1"/>
    <property type="match status" value="1"/>
</dbReference>
<name>A0A1B2EXN9_9HYPH</name>
<evidence type="ECO:0000259" key="10">
    <source>
        <dbReference type="Pfam" id="PF07687"/>
    </source>
</evidence>
<dbReference type="RefSeq" id="WP_099515612.1">
    <property type="nucleotide sequence ID" value="NZ_CP016619.1"/>
</dbReference>
<dbReference type="InterPro" id="IPR010169">
    <property type="entry name" value="AcOrn-deacetyl"/>
</dbReference>
<evidence type="ECO:0000313" key="11">
    <source>
        <dbReference type="EMBL" id="ANY84745.1"/>
    </source>
</evidence>
<dbReference type="AlphaFoldDB" id="A0A1B2EXN9"/>
<keyword evidence="5" id="KW-0028">Amino-acid biosynthesis</keyword>
<dbReference type="InterPro" id="IPR011650">
    <property type="entry name" value="Peptidase_M20_dimer"/>
</dbReference>
<dbReference type="GO" id="GO:0046872">
    <property type="term" value="F:metal ion binding"/>
    <property type="evidence" value="ECO:0007669"/>
    <property type="project" value="UniProtKB-KW"/>
</dbReference>
<dbReference type="Pfam" id="PF01546">
    <property type="entry name" value="Peptidase_M20"/>
    <property type="match status" value="1"/>
</dbReference>
<keyword evidence="3" id="KW-0963">Cytoplasm</keyword>
<dbReference type="GO" id="GO:0006526">
    <property type="term" value="P:L-arginine biosynthetic process"/>
    <property type="evidence" value="ECO:0007669"/>
    <property type="project" value="UniProtKB-KW"/>
</dbReference>
<comment type="similarity">
    <text evidence="2">Belongs to the peptidase M20A family. ArgE subfamily.</text>
</comment>
<geneLocation type="plasmid" evidence="11">
    <name>unnamed2</name>
</geneLocation>
<proteinExistence type="inferred from homology"/>
<keyword evidence="11" id="KW-0614">Plasmid</keyword>
<evidence type="ECO:0000256" key="2">
    <source>
        <dbReference type="ARBA" id="ARBA00005691"/>
    </source>
</evidence>
<dbReference type="KEGG" id="moc:BB934_42120"/>
<dbReference type="SUPFAM" id="SSF53187">
    <property type="entry name" value="Zn-dependent exopeptidases"/>
    <property type="match status" value="1"/>
</dbReference>
<dbReference type="InterPro" id="IPR001261">
    <property type="entry name" value="ArgE/DapE_CS"/>
</dbReference>
<reference evidence="11" key="1">
    <citation type="submission" date="2016-07" db="EMBL/GenBank/DDBJ databases">
        <title>Microvirga ossetica sp. nov. a new species of rhizobia isolated from root nodules of the legume species Vicia alpestris Steven originated from North Ossetia region in the Caucasus.</title>
        <authorList>
            <person name="Safronova V.I."/>
            <person name="Kuznetsova I.G."/>
            <person name="Sazanova A.L."/>
            <person name="Belimov A."/>
            <person name="Andronov E."/>
            <person name="Osledkin Y.S."/>
            <person name="Onishchuk O.P."/>
            <person name="Kurchak O.N."/>
            <person name="Shaposhnikov A.I."/>
            <person name="Willems A."/>
            <person name="Tikhonovich I.A."/>
        </authorList>
    </citation>
    <scope>NUCLEOTIDE SEQUENCE [LARGE SCALE GENOMIC DNA]</scope>
    <source>
        <strain evidence="11">V5/3M</strain>
        <plasmid evidence="11">unnamed2</plasmid>
    </source>
</reference>
<dbReference type="GO" id="GO:0008777">
    <property type="term" value="F:acetylornithine deacetylase activity"/>
    <property type="evidence" value="ECO:0007669"/>
    <property type="project" value="TreeGrafter"/>
</dbReference>
<dbReference type="SUPFAM" id="SSF55031">
    <property type="entry name" value="Bacterial exopeptidase dimerisation domain"/>
    <property type="match status" value="1"/>
</dbReference>
<evidence type="ECO:0000256" key="7">
    <source>
        <dbReference type="ARBA" id="ARBA00022801"/>
    </source>
</evidence>